<dbReference type="EMBL" id="JACLYU010000023">
    <property type="protein sequence ID" value="MBM6700308.1"/>
    <property type="molecule type" value="Genomic_DNA"/>
</dbReference>
<sequence length="429" mass="46562">MNTVKKIVAVAGAAAMLASVAACGSGSDTAGGDTKEISFQTWNLKNEKYTPYFEGLIKEYEKDHPDVKIKWMDQPSDGYEDKLSTQAASGELPDIVDGGASILYSLAKAGALLNLSKEVPDAEGDYYEGAWGGATMTGNGIEEGAYGFPWYVNDGPTYWNKSLMQQCGLDPNHVPTTWDEWFAAGKTITQNCDGIYLGTTMGYNAEDLVTAGATFMNKDHSKYTFNDEAGVEQLEKFVESYKEGAIPPEALDASWSQAGDLFQRGNLVAMAGSAYSAAGFKQNAPELYKNLTVGPRITNDGRSASVSYELLGISSQSKHPDEAIDFARFVTNAKNQVEFAKQASVFPSAKGGLEDAYYQDIDDSTLEGQALKITLEQVKTGYSSRPAEFTDANGYKYFQQQIALAMQGKQTAKEALDKTVQFANERLSK</sequence>
<evidence type="ECO:0000256" key="4">
    <source>
        <dbReference type="ARBA" id="ARBA00023139"/>
    </source>
</evidence>
<organism evidence="7 8">
    <name type="scientific">Bifidobacterium pullorum subsp. saeculare</name>
    <dbReference type="NCBI Taxonomy" id="78257"/>
    <lineage>
        <taxon>Bacteria</taxon>
        <taxon>Bacillati</taxon>
        <taxon>Actinomycetota</taxon>
        <taxon>Actinomycetes</taxon>
        <taxon>Bifidobacteriales</taxon>
        <taxon>Bifidobacteriaceae</taxon>
        <taxon>Bifidobacterium</taxon>
    </lineage>
</organism>
<gene>
    <name evidence="7" type="ORF">H7U32_08395</name>
</gene>
<reference evidence="7" key="1">
    <citation type="submission" date="2020-08" db="EMBL/GenBank/DDBJ databases">
        <authorList>
            <person name="Cejkova D."/>
            <person name="Kubasova T."/>
            <person name="Jahodarova E."/>
            <person name="Rychlik I."/>
        </authorList>
    </citation>
    <scope>NUCLEOTIDE SEQUENCE</scope>
    <source>
        <strain evidence="7">An836</strain>
    </source>
</reference>
<dbReference type="AlphaFoldDB" id="A0A939BA78"/>
<dbReference type="CDD" id="cd13585">
    <property type="entry name" value="PBP2_TMBP_like"/>
    <property type="match status" value="1"/>
</dbReference>
<dbReference type="RefSeq" id="WP_204469625.1">
    <property type="nucleotide sequence ID" value="NZ_JACLYU010000023.1"/>
</dbReference>
<keyword evidence="5" id="KW-0449">Lipoprotein</keyword>
<evidence type="ECO:0000256" key="5">
    <source>
        <dbReference type="ARBA" id="ARBA00023288"/>
    </source>
</evidence>
<protein>
    <submittedName>
        <fullName evidence="7">Sugar ABC transporter substrate-binding protein</fullName>
    </submittedName>
</protein>
<keyword evidence="4" id="KW-0564">Palmitate</keyword>
<dbReference type="Proteomes" id="UP000718821">
    <property type="component" value="Unassembled WGS sequence"/>
</dbReference>
<keyword evidence="8" id="KW-1185">Reference proteome</keyword>
<keyword evidence="1" id="KW-1003">Cell membrane</keyword>
<comment type="caution">
    <text evidence="7">The sequence shown here is derived from an EMBL/GenBank/DDBJ whole genome shotgun (WGS) entry which is preliminary data.</text>
</comment>
<dbReference type="PANTHER" id="PTHR43649:SF33">
    <property type="entry name" value="POLYGALACTURONAN_RHAMNOGALACTURONAN-BINDING PROTEIN YTCQ"/>
    <property type="match status" value="1"/>
</dbReference>
<evidence type="ECO:0000256" key="2">
    <source>
        <dbReference type="ARBA" id="ARBA00022729"/>
    </source>
</evidence>
<evidence type="ECO:0000313" key="7">
    <source>
        <dbReference type="EMBL" id="MBM6700308.1"/>
    </source>
</evidence>
<dbReference type="SUPFAM" id="SSF53850">
    <property type="entry name" value="Periplasmic binding protein-like II"/>
    <property type="match status" value="1"/>
</dbReference>
<keyword evidence="2 6" id="KW-0732">Signal</keyword>
<evidence type="ECO:0000256" key="6">
    <source>
        <dbReference type="SAM" id="SignalP"/>
    </source>
</evidence>
<evidence type="ECO:0000256" key="3">
    <source>
        <dbReference type="ARBA" id="ARBA00023136"/>
    </source>
</evidence>
<dbReference type="InterPro" id="IPR050490">
    <property type="entry name" value="Bact_solute-bd_prot1"/>
</dbReference>
<feature type="signal peptide" evidence="6">
    <location>
        <begin position="1"/>
        <end position="21"/>
    </location>
</feature>
<keyword evidence="3" id="KW-0472">Membrane</keyword>
<dbReference type="Gene3D" id="3.40.190.10">
    <property type="entry name" value="Periplasmic binding protein-like II"/>
    <property type="match status" value="1"/>
</dbReference>
<evidence type="ECO:0000313" key="8">
    <source>
        <dbReference type="Proteomes" id="UP000718821"/>
    </source>
</evidence>
<proteinExistence type="predicted"/>
<reference evidence="7" key="2">
    <citation type="journal article" date="2021" name="Sci. Rep.">
        <title>The distribution of antibiotic resistance genes in chicken gut microbiota commensals.</title>
        <authorList>
            <person name="Juricova H."/>
            <person name="Matiasovicova J."/>
            <person name="Kubasova T."/>
            <person name="Cejkova D."/>
            <person name="Rychlik I."/>
        </authorList>
    </citation>
    <scope>NUCLEOTIDE SEQUENCE</scope>
    <source>
        <strain evidence="7">An836</strain>
    </source>
</reference>
<evidence type="ECO:0000256" key="1">
    <source>
        <dbReference type="ARBA" id="ARBA00022475"/>
    </source>
</evidence>
<accession>A0A939BA78</accession>
<name>A0A939BA78_9BIFI</name>
<dbReference type="PANTHER" id="PTHR43649">
    <property type="entry name" value="ARABINOSE-BINDING PROTEIN-RELATED"/>
    <property type="match status" value="1"/>
</dbReference>
<dbReference type="PROSITE" id="PS51257">
    <property type="entry name" value="PROKAR_LIPOPROTEIN"/>
    <property type="match status" value="1"/>
</dbReference>
<dbReference type="InterPro" id="IPR006059">
    <property type="entry name" value="SBP"/>
</dbReference>
<feature type="chain" id="PRO_5039593910" evidence="6">
    <location>
        <begin position="22"/>
        <end position="429"/>
    </location>
</feature>
<dbReference type="Pfam" id="PF01547">
    <property type="entry name" value="SBP_bac_1"/>
    <property type="match status" value="1"/>
</dbReference>